<dbReference type="InterPro" id="IPR011050">
    <property type="entry name" value="Pectin_lyase_fold/virulence"/>
</dbReference>
<keyword evidence="2" id="KW-0946">Virion</keyword>
<dbReference type="GO" id="GO:0019058">
    <property type="term" value="P:viral life cycle"/>
    <property type="evidence" value="ECO:0007669"/>
    <property type="project" value="UniProtKB-ARBA"/>
</dbReference>
<name>A0A7S6BFK4_9CAUD</name>
<evidence type="ECO:0000313" key="3">
    <source>
        <dbReference type="EMBL" id="QKY78984.1"/>
    </source>
</evidence>
<comment type="subcellular location">
    <subcellularLocation>
        <location evidence="1">Virion</location>
    </subcellularLocation>
</comment>
<evidence type="ECO:0000256" key="1">
    <source>
        <dbReference type="ARBA" id="ARBA00004328"/>
    </source>
</evidence>
<dbReference type="Gene3D" id="2.160.20.10">
    <property type="entry name" value="Single-stranded right-handed beta-helix, Pectin lyase-like"/>
    <property type="match status" value="1"/>
</dbReference>
<reference evidence="3 4" key="1">
    <citation type="submission" date="2020-05" db="EMBL/GenBank/DDBJ databases">
        <authorList>
            <person name="Bohanan V.A."/>
            <person name="Brazelton B.R."/>
            <person name="Coffey L.M."/>
            <person name="Donovan A.R."/>
            <person name="Gales A.C."/>
            <person name="Glasscock A.J."/>
            <person name="Grill M."/>
            <person name="Harper M.C."/>
            <person name="Hollowell C.E."/>
            <person name="Liu T.Y."/>
            <person name="Mansour C."/>
            <person name="McDowell A.D."/>
            <person name="Miller T.E."/>
            <person name="Nash A.G."/>
            <person name="Seo J."/>
            <person name="Sherman Z.A."/>
            <person name="Albert R.M."/>
            <person name="Ayala A."/>
            <person name="Monti D.L."/>
            <person name="Garlena R.A."/>
            <person name="Russell D.A."/>
            <person name="Pope W.H."/>
            <person name="Jacobs-Sera D."/>
            <person name="Hatfull G.F."/>
        </authorList>
    </citation>
    <scope>NUCLEOTIDE SEQUENCE [LARGE SCALE GENOMIC DNA]</scope>
</reference>
<accession>A0A7S6BFK4</accession>
<proteinExistence type="predicted"/>
<gene>
    <name evidence="3" type="primary">36</name>
    <name evidence="3" type="ORF">Jinkies_36</name>
</gene>
<dbReference type="SUPFAM" id="SSF51126">
    <property type="entry name" value="Pectin lyase-like"/>
    <property type="match status" value="1"/>
</dbReference>
<dbReference type="InterPro" id="IPR012334">
    <property type="entry name" value="Pectin_lyas_fold"/>
</dbReference>
<sequence>MVAPANKRILLESDKAAPGGLATLDGASRMPEAQLPAASNGVFTAAKYASVQAALDACAAAGGGTVMLPAGPTYVPTGGLHLPSRVTLAGPAVRHTSNQFLQTDANGYYRPQGIDPGTGLTSYGCAYLVPAAGSTGPMIWTSPYDMGYAVKDLLICGVDVYGQNITPAAIPTWTNSFTWNETAGSITSGSTTVTMSVVQPVAQMAGMAITGAGIPAGSTVVSVLNTAAKTVTISAAATATVTGTAVFAVASGLAAPPVPVSGRQAISFSNGTTTDSRARGSIQNLMTWGCGSGGPGAMVNNRTWNETAGSTINASRYVTLYSQTTHPTMVGAPISGPGIPAGALVIGLDPATNRVYLSANATATASGVALTIGGAAYTSKLQSVYSGTPAIYIGSRESIVRGVWLCMGGGDGLVIDAQDGQMDLDNIIGYNSGWGLRMTINSGPYRAVGALDSFVNGIHAPAGNAYIEGNGHALLKLQCDVAGRQNVLFGRCTNSAIYFLVTSNAGLRYSVDGARFSSVTYAAPAASVSNPSWNTGSNTGVVVFGGNTKSEYGFENYHWEGAEAVTSTPTVIGVQTSGTLWNAGAPSNSAFAQAKAFSTNFRFIGSNMPDRFASPALGVAPSTVIGVNQDTLDILKGDGSTAMGIGPRGAFFQLVQAQSYAGGAFTLDAALGNHQTVTLTGNVSSMTVTNPKLGQVMTVEFIQDATGSRTVAWPANFKFAGGAAPAMSTAANWSDSVTFRYDGTNWRETSRALGIR</sequence>
<dbReference type="Proteomes" id="UP000594363">
    <property type="component" value="Segment"/>
</dbReference>
<organism evidence="3 4">
    <name type="scientific">Arthrobacter phage Jinkies</name>
    <dbReference type="NCBI Taxonomy" id="2743903"/>
    <lineage>
        <taxon>Viruses</taxon>
        <taxon>Duplodnaviria</taxon>
        <taxon>Heunggongvirae</taxon>
        <taxon>Uroviricota</taxon>
        <taxon>Caudoviricetes</taxon>
        <taxon>Berryhillviridae</taxon>
        <taxon>Jinkiesvirus</taxon>
        <taxon>Jinkiesvirus jinkies</taxon>
    </lineage>
</organism>
<dbReference type="GO" id="GO:0044423">
    <property type="term" value="C:virion component"/>
    <property type="evidence" value="ECO:0007669"/>
    <property type="project" value="UniProtKB-KW"/>
</dbReference>
<evidence type="ECO:0000256" key="2">
    <source>
        <dbReference type="ARBA" id="ARBA00022844"/>
    </source>
</evidence>
<protein>
    <submittedName>
        <fullName evidence="3">Uncharacterized protein</fullName>
    </submittedName>
</protein>
<keyword evidence="4" id="KW-1185">Reference proteome</keyword>
<dbReference type="EMBL" id="MT498043">
    <property type="protein sequence ID" value="QKY78984.1"/>
    <property type="molecule type" value="Genomic_DNA"/>
</dbReference>
<evidence type="ECO:0000313" key="4">
    <source>
        <dbReference type="Proteomes" id="UP000594363"/>
    </source>
</evidence>
<dbReference type="GO" id="GO:0051701">
    <property type="term" value="P:biological process involved in interaction with host"/>
    <property type="evidence" value="ECO:0007669"/>
    <property type="project" value="UniProtKB-ARBA"/>
</dbReference>